<evidence type="ECO:0000313" key="2">
    <source>
        <dbReference type="EMBL" id="PSB57488.1"/>
    </source>
</evidence>
<dbReference type="Gene3D" id="3.90.20.10">
    <property type="match status" value="1"/>
</dbReference>
<name>A0A2T1GIC4_9CYAN</name>
<dbReference type="EMBL" id="PVWO01000074">
    <property type="protein sequence ID" value="PSB57488.1"/>
    <property type="molecule type" value="Genomic_DNA"/>
</dbReference>
<comment type="caution">
    <text evidence="2">The sequence shown here is derived from an EMBL/GenBank/DDBJ whole genome shotgun (WGS) entry which is preliminary data.</text>
</comment>
<proteinExistence type="predicted"/>
<evidence type="ECO:0000313" key="3">
    <source>
        <dbReference type="Proteomes" id="UP000238937"/>
    </source>
</evidence>
<sequence length="96" mass="11405">MPANESSDRDCFLERQIRILVRRLTRLEETQLTSTEVSLPIDRVNARIDKIEERMNRRFELLEARIDRLEAKFNDLDRKFDVAIAISLNRSRVSDD</sequence>
<dbReference type="SUPFAM" id="SSF58064">
    <property type="entry name" value="Influenza hemagglutinin (stalk)"/>
    <property type="match status" value="1"/>
</dbReference>
<dbReference type="AlphaFoldDB" id="A0A2T1GIC4"/>
<evidence type="ECO:0000256" key="1">
    <source>
        <dbReference type="SAM" id="Coils"/>
    </source>
</evidence>
<organism evidence="2 3">
    <name type="scientific">Chamaesiphon polymorphus CCALA 037</name>
    <dbReference type="NCBI Taxonomy" id="2107692"/>
    <lineage>
        <taxon>Bacteria</taxon>
        <taxon>Bacillati</taxon>
        <taxon>Cyanobacteriota</taxon>
        <taxon>Cyanophyceae</taxon>
        <taxon>Gomontiellales</taxon>
        <taxon>Chamaesiphonaceae</taxon>
        <taxon>Chamaesiphon</taxon>
    </lineage>
</organism>
<evidence type="ECO:0008006" key="4">
    <source>
        <dbReference type="Google" id="ProtNLM"/>
    </source>
</evidence>
<protein>
    <recommendedName>
        <fullName evidence="4">DUF4164 domain-containing protein</fullName>
    </recommendedName>
</protein>
<keyword evidence="3" id="KW-1185">Reference proteome</keyword>
<gene>
    <name evidence="2" type="ORF">C7B77_08215</name>
</gene>
<dbReference type="Proteomes" id="UP000238937">
    <property type="component" value="Unassembled WGS sequence"/>
</dbReference>
<reference evidence="2 3" key="1">
    <citation type="submission" date="2018-03" db="EMBL/GenBank/DDBJ databases">
        <title>The ancient ancestry and fast evolution of plastids.</title>
        <authorList>
            <person name="Moore K.R."/>
            <person name="Magnabosco C."/>
            <person name="Momper L."/>
            <person name="Gold D.A."/>
            <person name="Bosak T."/>
            <person name="Fournier G.P."/>
        </authorList>
    </citation>
    <scope>NUCLEOTIDE SEQUENCE [LARGE SCALE GENOMIC DNA]</scope>
    <source>
        <strain evidence="2 3">CCALA 037</strain>
    </source>
</reference>
<accession>A0A2T1GIC4</accession>
<keyword evidence="1" id="KW-0175">Coiled coil</keyword>
<feature type="coiled-coil region" evidence="1">
    <location>
        <begin position="52"/>
        <end position="79"/>
    </location>
</feature>